<keyword evidence="1" id="KW-1133">Transmembrane helix</keyword>
<evidence type="ECO:0000313" key="4">
    <source>
        <dbReference type="WBParaSite" id="HDID_0000409601-mRNA-1"/>
    </source>
</evidence>
<evidence type="ECO:0000313" key="2">
    <source>
        <dbReference type="EMBL" id="VDL43668.1"/>
    </source>
</evidence>
<dbReference type="OrthoDB" id="420606at2759"/>
<dbReference type="Proteomes" id="UP000274504">
    <property type="component" value="Unassembled WGS sequence"/>
</dbReference>
<name>A0A158QE00_HYMDI</name>
<organism evidence="4">
    <name type="scientific">Hymenolepis diminuta</name>
    <name type="common">Rat tapeworm</name>
    <dbReference type="NCBI Taxonomy" id="6216"/>
    <lineage>
        <taxon>Eukaryota</taxon>
        <taxon>Metazoa</taxon>
        <taxon>Spiralia</taxon>
        <taxon>Lophotrochozoa</taxon>
        <taxon>Platyhelminthes</taxon>
        <taxon>Cestoda</taxon>
        <taxon>Eucestoda</taxon>
        <taxon>Cyclophyllidea</taxon>
        <taxon>Hymenolepididae</taxon>
        <taxon>Hymenolepis</taxon>
    </lineage>
</organism>
<reference evidence="4" key="1">
    <citation type="submission" date="2016-04" db="UniProtKB">
        <authorList>
            <consortium name="WormBaseParasite"/>
        </authorList>
    </citation>
    <scope>IDENTIFICATION</scope>
</reference>
<dbReference type="AlphaFoldDB" id="A0A158QE00"/>
<dbReference type="WBParaSite" id="HDID_0000409601-mRNA-1">
    <property type="protein sequence ID" value="HDID_0000409601-mRNA-1"/>
    <property type="gene ID" value="HDID_0000409601"/>
</dbReference>
<feature type="transmembrane region" description="Helical" evidence="1">
    <location>
        <begin position="440"/>
        <end position="463"/>
    </location>
</feature>
<keyword evidence="1" id="KW-0472">Membrane</keyword>
<feature type="transmembrane region" description="Helical" evidence="1">
    <location>
        <begin position="509"/>
        <end position="529"/>
    </location>
</feature>
<gene>
    <name evidence="2" type="ORF">HDID_LOCUS4094</name>
</gene>
<keyword evidence="1" id="KW-0812">Transmembrane</keyword>
<accession>A0A158QE00</accession>
<sequence>MNKVSQIELLFYAAVYAFSAIGYQLYCEELEKQPYHEVLPKEGRLILWGFYNSLGKDYLEVRRSFEIIPYFAVHCLLCLLINISNVPYKTTVVESVSIGIMVSLHGVTLVGVIITMMAVMASIGKYLRGIKVLPQILGLMLLTFVDDFLSRIKWLNFKEHLEYTTLSYAGFYAHVVRAMMICCHYASSPEPVSWKDIFAESIGFSAFTNVYMPGSFILFNDWKQWKDGMHEFVWSGPFKMVPKRLVGKATVVRTLSITSFVLRILQVTFWVYFHRYFMCAVNLPKIMLPITARILEGQGQASDCGVLGYVTLMTIMRFNIYYVIFYNVSRLIGDLQQFLLSPAFSPDSDKRICGDETAMKVWSKTPLIEKLFRVEIETECLMPEGPCYTMCVKTSSAIWRNFDTGLYNVLKYYIYIPCMEIVTQVFVRGEAKGRRKLSPLVSNFSAVCGSLFTFIFVLTFHHWTRGNQIWVAISFVLWFIERMVIQCNKKFGICDYLERRLSPAWEQRIRCGACAFLQLANMMGFYFFVTHFETGWFMMKAMIMHPCKSAFD</sequence>
<feature type="transmembrane region" description="Helical" evidence="1">
    <location>
        <begin position="67"/>
        <end position="86"/>
    </location>
</feature>
<dbReference type="EMBL" id="UYSG01001437">
    <property type="protein sequence ID" value="VDL43668.1"/>
    <property type="molecule type" value="Genomic_DNA"/>
</dbReference>
<feature type="transmembrane region" description="Helical" evidence="1">
    <location>
        <begin position="98"/>
        <end position="120"/>
    </location>
</feature>
<protein>
    <submittedName>
        <fullName evidence="4">ABC transporter domain-containing protein</fullName>
    </submittedName>
</protein>
<feature type="transmembrane region" description="Helical" evidence="1">
    <location>
        <begin position="306"/>
        <end position="328"/>
    </location>
</feature>
<evidence type="ECO:0000256" key="1">
    <source>
        <dbReference type="SAM" id="Phobius"/>
    </source>
</evidence>
<dbReference type="STRING" id="6216.A0A158QE00"/>
<feature type="transmembrane region" description="Helical" evidence="1">
    <location>
        <begin position="9"/>
        <end position="26"/>
    </location>
</feature>
<proteinExistence type="predicted"/>
<reference evidence="2 3" key="2">
    <citation type="submission" date="2018-11" db="EMBL/GenBank/DDBJ databases">
        <authorList>
            <consortium name="Pathogen Informatics"/>
        </authorList>
    </citation>
    <scope>NUCLEOTIDE SEQUENCE [LARGE SCALE GENOMIC DNA]</scope>
</reference>
<evidence type="ECO:0000313" key="3">
    <source>
        <dbReference type="Proteomes" id="UP000274504"/>
    </source>
</evidence>
<feature type="transmembrane region" description="Helical" evidence="1">
    <location>
        <begin position="250"/>
        <end position="273"/>
    </location>
</feature>
<feature type="transmembrane region" description="Helical" evidence="1">
    <location>
        <begin position="469"/>
        <end position="488"/>
    </location>
</feature>